<dbReference type="Proteomes" id="UP001597249">
    <property type="component" value="Unassembled WGS sequence"/>
</dbReference>
<protein>
    <submittedName>
        <fullName evidence="2">Uncharacterized protein</fullName>
    </submittedName>
</protein>
<reference evidence="3" key="1">
    <citation type="journal article" date="2019" name="Int. J. Syst. Evol. Microbiol.">
        <title>The Global Catalogue of Microorganisms (GCM) 10K type strain sequencing project: providing services to taxonomists for standard genome sequencing and annotation.</title>
        <authorList>
            <consortium name="The Broad Institute Genomics Platform"/>
            <consortium name="The Broad Institute Genome Sequencing Center for Infectious Disease"/>
            <person name="Wu L."/>
            <person name="Ma J."/>
        </authorList>
    </citation>
    <scope>NUCLEOTIDE SEQUENCE [LARGE SCALE GENOMIC DNA]</scope>
    <source>
        <strain evidence="3">CCM 8911</strain>
    </source>
</reference>
<accession>A0ABW4BAT4</accession>
<evidence type="ECO:0000313" key="2">
    <source>
        <dbReference type="EMBL" id="MFD1394130.1"/>
    </source>
</evidence>
<dbReference type="EMBL" id="JBHTMO010000040">
    <property type="protein sequence ID" value="MFD1394130.1"/>
    <property type="molecule type" value="Genomic_DNA"/>
</dbReference>
<gene>
    <name evidence="2" type="ORF">ACFQ3L_11180</name>
</gene>
<organism evidence="2 3">
    <name type="scientific">Lacticaseibacillus jixianensis</name>
    <dbReference type="NCBI Taxonomy" id="2486012"/>
    <lineage>
        <taxon>Bacteria</taxon>
        <taxon>Bacillati</taxon>
        <taxon>Bacillota</taxon>
        <taxon>Bacilli</taxon>
        <taxon>Lactobacillales</taxon>
        <taxon>Lactobacillaceae</taxon>
        <taxon>Lacticaseibacillus</taxon>
    </lineage>
</organism>
<feature type="transmembrane region" description="Helical" evidence="1">
    <location>
        <begin position="28"/>
        <end position="55"/>
    </location>
</feature>
<evidence type="ECO:0000256" key="1">
    <source>
        <dbReference type="SAM" id="Phobius"/>
    </source>
</evidence>
<keyword evidence="1" id="KW-0472">Membrane</keyword>
<keyword evidence="1" id="KW-0812">Transmembrane</keyword>
<keyword evidence="3" id="KW-1185">Reference proteome</keyword>
<dbReference type="RefSeq" id="WP_125585204.1">
    <property type="nucleotide sequence ID" value="NZ_JBHTMO010000040.1"/>
</dbReference>
<comment type="caution">
    <text evidence="2">The sequence shown here is derived from an EMBL/GenBank/DDBJ whole genome shotgun (WGS) entry which is preliminary data.</text>
</comment>
<proteinExistence type="predicted"/>
<evidence type="ECO:0000313" key="3">
    <source>
        <dbReference type="Proteomes" id="UP001597249"/>
    </source>
</evidence>
<sequence length="103" mass="11566">MAKLDASHRYSQQAGEKTERAFKLSVSVALIVLAVVAFTAWWWLLVIVPVALIWFQVYTRKLPTAELLDVTANTFVSVPRAQWQEFKAAHPEAVVKPGADQDE</sequence>
<keyword evidence="1" id="KW-1133">Transmembrane helix</keyword>
<name>A0ABW4BAT4_9LACO</name>